<evidence type="ECO:0000313" key="11">
    <source>
        <dbReference type="EMBL" id="TBN54753.1"/>
    </source>
</evidence>
<name>A0A4Q9GKE0_9HYPH</name>
<dbReference type="InterPro" id="IPR003661">
    <property type="entry name" value="HisK_dim/P_dom"/>
</dbReference>
<reference evidence="11 12" key="1">
    <citation type="submission" date="2019-02" db="EMBL/GenBank/DDBJ databases">
        <title>Hansschlegelia quercus sp. nov., a novel methylotrophic bacterium from buds of oak (Quercus robur L.).</title>
        <authorList>
            <person name="Agafonova N.V."/>
            <person name="Kaparullina E.N."/>
            <person name="Grouzdev D.S."/>
            <person name="Doronina N.V."/>
        </authorList>
    </citation>
    <scope>NUCLEOTIDE SEQUENCE [LARGE SCALE GENOMIC DNA]</scope>
    <source>
        <strain evidence="11 12">Dub</strain>
    </source>
</reference>
<dbReference type="Pfam" id="PF00072">
    <property type="entry name" value="Response_reg"/>
    <property type="match status" value="1"/>
</dbReference>
<dbReference type="PROSITE" id="PS50110">
    <property type="entry name" value="RESPONSE_REGULATORY"/>
    <property type="match status" value="1"/>
</dbReference>
<evidence type="ECO:0000259" key="10">
    <source>
        <dbReference type="PROSITE" id="PS50975"/>
    </source>
</evidence>
<evidence type="ECO:0000256" key="4">
    <source>
        <dbReference type="ARBA" id="ARBA00022679"/>
    </source>
</evidence>
<dbReference type="SUPFAM" id="SSF55874">
    <property type="entry name" value="ATPase domain of HSP90 chaperone/DNA topoisomerase II/histidine kinase"/>
    <property type="match status" value="1"/>
</dbReference>
<feature type="domain" description="ATP-grasp" evidence="10">
    <location>
        <begin position="443"/>
        <end position="481"/>
    </location>
</feature>
<dbReference type="SMART" id="SM00448">
    <property type="entry name" value="REC"/>
    <property type="match status" value="1"/>
</dbReference>
<evidence type="ECO:0000256" key="5">
    <source>
        <dbReference type="ARBA" id="ARBA00022777"/>
    </source>
</evidence>
<dbReference type="InterPro" id="IPR036890">
    <property type="entry name" value="HATPase_C_sf"/>
</dbReference>
<dbReference type="CDD" id="cd00082">
    <property type="entry name" value="HisKA"/>
    <property type="match status" value="1"/>
</dbReference>
<keyword evidence="12" id="KW-1185">Reference proteome</keyword>
<evidence type="ECO:0000259" key="9">
    <source>
        <dbReference type="PROSITE" id="PS50110"/>
    </source>
</evidence>
<dbReference type="PRINTS" id="PR00344">
    <property type="entry name" value="BCTRLSENSOR"/>
</dbReference>
<dbReference type="Pfam" id="PF12860">
    <property type="entry name" value="PAS_7"/>
    <property type="match status" value="1"/>
</dbReference>
<comment type="catalytic activity">
    <reaction evidence="1">
        <text>ATP + protein L-histidine = ADP + protein N-phospho-L-histidine.</text>
        <dbReference type="EC" id="2.7.13.3"/>
    </reaction>
</comment>
<dbReference type="SMART" id="SM00388">
    <property type="entry name" value="HisKA"/>
    <property type="match status" value="1"/>
</dbReference>
<dbReference type="GO" id="GO:0046872">
    <property type="term" value="F:metal ion binding"/>
    <property type="evidence" value="ECO:0007669"/>
    <property type="project" value="InterPro"/>
</dbReference>
<dbReference type="SMART" id="SM00387">
    <property type="entry name" value="HATPase_c"/>
    <property type="match status" value="1"/>
</dbReference>
<keyword evidence="5" id="KW-0418">Kinase</keyword>
<dbReference type="InterPro" id="IPR011761">
    <property type="entry name" value="ATP-grasp"/>
</dbReference>
<accession>A0A4Q9GKE0</accession>
<dbReference type="GO" id="GO:0000155">
    <property type="term" value="F:phosphorelay sensor kinase activity"/>
    <property type="evidence" value="ECO:0007669"/>
    <property type="project" value="InterPro"/>
</dbReference>
<dbReference type="InterPro" id="IPR011006">
    <property type="entry name" value="CheY-like_superfamily"/>
</dbReference>
<dbReference type="GO" id="GO:0005886">
    <property type="term" value="C:plasma membrane"/>
    <property type="evidence" value="ECO:0007669"/>
    <property type="project" value="TreeGrafter"/>
</dbReference>
<organism evidence="11 12">
    <name type="scientific">Hansschlegelia quercus</name>
    <dbReference type="NCBI Taxonomy" id="2528245"/>
    <lineage>
        <taxon>Bacteria</taxon>
        <taxon>Pseudomonadati</taxon>
        <taxon>Pseudomonadota</taxon>
        <taxon>Alphaproteobacteria</taxon>
        <taxon>Hyphomicrobiales</taxon>
        <taxon>Methylopilaceae</taxon>
        <taxon>Hansschlegelia</taxon>
    </lineage>
</organism>
<dbReference type="Gene3D" id="3.30.450.20">
    <property type="entry name" value="PAS domain"/>
    <property type="match status" value="1"/>
</dbReference>
<dbReference type="InterPro" id="IPR036097">
    <property type="entry name" value="HisK_dim/P_sf"/>
</dbReference>
<dbReference type="OrthoDB" id="9764438at2"/>
<keyword evidence="3 6" id="KW-0597">Phosphoprotein</keyword>
<dbReference type="InterPro" id="IPR001789">
    <property type="entry name" value="Sig_transdc_resp-reg_receiver"/>
</dbReference>
<dbReference type="FunFam" id="3.30.565.10:FF:000049">
    <property type="entry name" value="Two-component sensor histidine kinase"/>
    <property type="match status" value="1"/>
</dbReference>
<dbReference type="Proteomes" id="UP000291613">
    <property type="component" value="Unassembled WGS sequence"/>
</dbReference>
<evidence type="ECO:0000256" key="3">
    <source>
        <dbReference type="ARBA" id="ARBA00022553"/>
    </source>
</evidence>
<dbReference type="RefSeq" id="WP_131001006.1">
    <property type="nucleotide sequence ID" value="NZ_JBHSZR010000002.1"/>
</dbReference>
<gene>
    <name evidence="11" type="ORF">EYR15_00870</name>
</gene>
<feature type="domain" description="Histidine kinase" evidence="8">
    <location>
        <begin position="144"/>
        <end position="357"/>
    </location>
</feature>
<dbReference type="GO" id="GO:0005524">
    <property type="term" value="F:ATP binding"/>
    <property type="evidence" value="ECO:0007669"/>
    <property type="project" value="UniProtKB-UniRule"/>
</dbReference>
<evidence type="ECO:0000313" key="12">
    <source>
        <dbReference type="Proteomes" id="UP000291613"/>
    </source>
</evidence>
<dbReference type="InterPro" id="IPR005467">
    <property type="entry name" value="His_kinase_dom"/>
</dbReference>
<evidence type="ECO:0000256" key="2">
    <source>
        <dbReference type="ARBA" id="ARBA00012438"/>
    </source>
</evidence>
<keyword evidence="7" id="KW-0547">Nucleotide-binding</keyword>
<evidence type="ECO:0000256" key="7">
    <source>
        <dbReference type="PROSITE-ProRule" id="PRU00409"/>
    </source>
</evidence>
<comment type="caution">
    <text evidence="11">The sequence shown here is derived from an EMBL/GenBank/DDBJ whole genome shotgun (WGS) entry which is preliminary data.</text>
</comment>
<evidence type="ECO:0000256" key="6">
    <source>
        <dbReference type="PROSITE-ProRule" id="PRU00169"/>
    </source>
</evidence>
<dbReference type="Gene3D" id="1.10.287.130">
    <property type="match status" value="1"/>
</dbReference>
<dbReference type="EMBL" id="SIUB01000001">
    <property type="protein sequence ID" value="TBN54753.1"/>
    <property type="molecule type" value="Genomic_DNA"/>
</dbReference>
<dbReference type="PANTHER" id="PTHR43047">
    <property type="entry name" value="TWO-COMPONENT HISTIDINE PROTEIN KINASE"/>
    <property type="match status" value="1"/>
</dbReference>
<dbReference type="SUPFAM" id="SSF47384">
    <property type="entry name" value="Homodimeric domain of signal transducing histidine kinase"/>
    <property type="match status" value="1"/>
</dbReference>
<dbReference type="PANTHER" id="PTHR43047:SF9">
    <property type="entry name" value="HISTIDINE KINASE"/>
    <property type="match status" value="1"/>
</dbReference>
<protein>
    <recommendedName>
        <fullName evidence="2">histidine kinase</fullName>
        <ecNumber evidence="2">2.7.13.3</ecNumber>
    </recommendedName>
</protein>
<feature type="modified residue" description="4-aspartylphosphate" evidence="6">
    <location>
        <position position="430"/>
    </location>
</feature>
<dbReference type="Gene3D" id="3.40.50.2300">
    <property type="match status" value="1"/>
</dbReference>
<dbReference type="CDD" id="cd00156">
    <property type="entry name" value="REC"/>
    <property type="match status" value="1"/>
</dbReference>
<dbReference type="InterPro" id="IPR003594">
    <property type="entry name" value="HATPase_dom"/>
</dbReference>
<dbReference type="GO" id="GO:0009927">
    <property type="term" value="F:histidine phosphotransfer kinase activity"/>
    <property type="evidence" value="ECO:0007669"/>
    <property type="project" value="TreeGrafter"/>
</dbReference>
<dbReference type="EC" id="2.7.13.3" evidence="2"/>
<proteinExistence type="predicted"/>
<dbReference type="PROSITE" id="PS50109">
    <property type="entry name" value="HIS_KIN"/>
    <property type="match status" value="1"/>
</dbReference>
<dbReference type="SUPFAM" id="SSF52172">
    <property type="entry name" value="CheY-like"/>
    <property type="match status" value="1"/>
</dbReference>
<sequence>MADPLLPIWAGLDVVPSGLLVWAADRKLAYVNDTFRRICDLPVSVGLSFDEFTFALARSHEVIFADEADEWAMGEIANFGVEKQSDYLFAAGAVVQVTQAPTREGGMAVTFTDVTAVKRNELALREAKEAAEATDEAKSRFLRAANHDLRQPLASLKILIYNCIREEDAHHRADMLHAMGVAASIMEDLLGALLQIGQLDAGRIQPRITSFQISQLFERLDIQFRHQAEEKGLKLRFVTPRGTVATDRALLERILSNFVANAIRFTEVGGVLVGCRREGKGLRIEVVDTGRGIRENERERVFEEFYRVAEERRGQKSGLGLGLNIVKRLADLLEHPVGLKSSFGRGSTFSISVPFGNIWHSDVGETDISEAIAGEFANTPVLLVEDDDILRGTMTQLLRRWGIEVHAAADEAEAIRLAETGVSPQLIVADYNLKTRTGVDVIRALRAVFGVDTPAMIVTADAEPRVLESIREAGLPVLIKPVSPPRLRVLMHNLLFEPSLVKAPGR</sequence>
<evidence type="ECO:0000256" key="1">
    <source>
        <dbReference type="ARBA" id="ARBA00000085"/>
    </source>
</evidence>
<evidence type="ECO:0000259" key="8">
    <source>
        <dbReference type="PROSITE" id="PS50109"/>
    </source>
</evidence>
<dbReference type="Pfam" id="PF02518">
    <property type="entry name" value="HATPase_c"/>
    <property type="match status" value="1"/>
</dbReference>
<dbReference type="AlphaFoldDB" id="A0A4Q9GKE0"/>
<keyword evidence="7" id="KW-0067">ATP-binding</keyword>
<dbReference type="Gene3D" id="3.30.565.10">
    <property type="entry name" value="Histidine kinase-like ATPase, C-terminal domain"/>
    <property type="match status" value="1"/>
</dbReference>
<dbReference type="PROSITE" id="PS50975">
    <property type="entry name" value="ATP_GRASP"/>
    <property type="match status" value="1"/>
</dbReference>
<keyword evidence="4" id="KW-0808">Transferase</keyword>
<dbReference type="Pfam" id="PF00512">
    <property type="entry name" value="HisKA"/>
    <property type="match status" value="1"/>
</dbReference>
<feature type="domain" description="Response regulatory" evidence="9">
    <location>
        <begin position="380"/>
        <end position="495"/>
    </location>
</feature>
<dbReference type="InterPro" id="IPR004358">
    <property type="entry name" value="Sig_transdc_His_kin-like_C"/>
</dbReference>